<organism evidence="14 15">
    <name type="scientific">Ornithinimicrobium ciconiae</name>
    <dbReference type="NCBI Taxonomy" id="2594265"/>
    <lineage>
        <taxon>Bacteria</taxon>
        <taxon>Bacillati</taxon>
        <taxon>Actinomycetota</taxon>
        <taxon>Actinomycetes</taxon>
        <taxon>Micrococcales</taxon>
        <taxon>Ornithinimicrobiaceae</taxon>
        <taxon>Ornithinimicrobium</taxon>
    </lineage>
</organism>
<dbReference type="InterPro" id="IPR008915">
    <property type="entry name" value="Peptidase_M50"/>
</dbReference>
<feature type="transmembrane region" description="Helical" evidence="12">
    <location>
        <begin position="183"/>
        <end position="204"/>
    </location>
</feature>
<evidence type="ECO:0000256" key="2">
    <source>
        <dbReference type="ARBA" id="ARBA00004141"/>
    </source>
</evidence>
<evidence type="ECO:0000256" key="11">
    <source>
        <dbReference type="ARBA" id="ARBA00023136"/>
    </source>
</evidence>
<dbReference type="GO" id="GO:0008237">
    <property type="term" value="F:metallopeptidase activity"/>
    <property type="evidence" value="ECO:0007669"/>
    <property type="project" value="UniProtKB-KW"/>
</dbReference>
<evidence type="ECO:0000259" key="13">
    <source>
        <dbReference type="Pfam" id="PF02163"/>
    </source>
</evidence>
<keyword evidence="10" id="KW-0482">Metalloprotease</keyword>
<dbReference type="InterPro" id="IPR046342">
    <property type="entry name" value="CBS_dom_sf"/>
</dbReference>
<dbReference type="GO" id="GO:0016020">
    <property type="term" value="C:membrane"/>
    <property type="evidence" value="ECO:0007669"/>
    <property type="project" value="UniProtKB-SubCell"/>
</dbReference>
<evidence type="ECO:0000256" key="8">
    <source>
        <dbReference type="ARBA" id="ARBA00022833"/>
    </source>
</evidence>
<reference evidence="14 15" key="1">
    <citation type="submission" date="2019-07" db="EMBL/GenBank/DDBJ databases">
        <title>complete genome sequencing of Ornithinimicrobium sp. H23M54.</title>
        <authorList>
            <person name="Bae J.-W."/>
            <person name="Lee S.-Y."/>
        </authorList>
    </citation>
    <scope>NUCLEOTIDE SEQUENCE [LARGE SCALE GENOMIC DNA]</scope>
    <source>
        <strain evidence="14 15">H23M54</strain>
    </source>
</reference>
<evidence type="ECO:0000256" key="12">
    <source>
        <dbReference type="SAM" id="Phobius"/>
    </source>
</evidence>
<feature type="transmembrane region" description="Helical" evidence="12">
    <location>
        <begin position="137"/>
        <end position="162"/>
    </location>
</feature>
<feature type="transmembrane region" description="Helical" evidence="12">
    <location>
        <begin position="48"/>
        <end position="69"/>
    </location>
</feature>
<keyword evidence="5 12" id="KW-0812">Transmembrane</keyword>
<keyword evidence="6" id="KW-0479">Metal-binding</keyword>
<evidence type="ECO:0000256" key="5">
    <source>
        <dbReference type="ARBA" id="ARBA00022692"/>
    </source>
</evidence>
<accession>A0A516GB83</accession>
<evidence type="ECO:0000256" key="7">
    <source>
        <dbReference type="ARBA" id="ARBA00022801"/>
    </source>
</evidence>
<dbReference type="KEGG" id="orz:FNH13_10945"/>
<evidence type="ECO:0000256" key="4">
    <source>
        <dbReference type="ARBA" id="ARBA00022670"/>
    </source>
</evidence>
<evidence type="ECO:0000256" key="1">
    <source>
        <dbReference type="ARBA" id="ARBA00001947"/>
    </source>
</evidence>
<dbReference type="SUPFAM" id="SSF54631">
    <property type="entry name" value="CBS-domain pair"/>
    <property type="match status" value="1"/>
</dbReference>
<comment type="similarity">
    <text evidence="3">Belongs to the peptidase M50B family.</text>
</comment>
<feature type="domain" description="Peptidase M50" evidence="13">
    <location>
        <begin position="59"/>
        <end position="131"/>
    </location>
</feature>
<feature type="transmembrane region" description="Helical" evidence="12">
    <location>
        <begin position="216"/>
        <end position="233"/>
    </location>
</feature>
<comment type="cofactor">
    <cofactor evidence="1">
        <name>Zn(2+)</name>
        <dbReference type="ChEBI" id="CHEBI:29105"/>
    </cofactor>
</comment>
<dbReference type="AlphaFoldDB" id="A0A516GB83"/>
<sequence>MTEPPKAPGWRIGSLAGAPVYIGRSWFLVAVVIIVIFGPVVADILPDLGGWAYAVAGVFAILLLVSVLVHEAAHALVGQACGYAVNRLVADFWGGHTAYDSRDSTPGRSALVAIAGPVANAALAGLGYLWLQQTGSGIGYLLAAGFTYANVFVAAFNLLPGLPLDGGYLVDSAVWKLTGSRGAGMIVAGWSGRLMVIVLAWWLIGRPWLAGREPNFTSVLWLVVLGGFLWFGASEAIKVGKARKLLETVRIGDYLTATVTIDAAAWLTQLPPPTGQLVLGTDPAGVPVGVLDPAALRAVPRDAWATTPVNAVLQHLPASWVVVGTPQDNMTDVVVAMQTDHLPMIAVQGDDGQVYGVVRGSDL</sequence>
<keyword evidence="7" id="KW-0378">Hydrolase</keyword>
<feature type="transmembrane region" description="Helical" evidence="12">
    <location>
        <begin position="110"/>
        <end position="131"/>
    </location>
</feature>
<dbReference type="GO" id="GO:0046872">
    <property type="term" value="F:metal ion binding"/>
    <property type="evidence" value="ECO:0007669"/>
    <property type="project" value="UniProtKB-KW"/>
</dbReference>
<keyword evidence="15" id="KW-1185">Reference proteome</keyword>
<evidence type="ECO:0000313" key="14">
    <source>
        <dbReference type="EMBL" id="QDO88775.1"/>
    </source>
</evidence>
<keyword evidence="11 12" id="KW-0472">Membrane</keyword>
<evidence type="ECO:0000256" key="10">
    <source>
        <dbReference type="ARBA" id="ARBA00023049"/>
    </source>
</evidence>
<dbReference type="EMBL" id="CP041616">
    <property type="protein sequence ID" value="QDO88775.1"/>
    <property type="molecule type" value="Genomic_DNA"/>
</dbReference>
<keyword evidence="8" id="KW-0862">Zinc</keyword>
<dbReference type="PANTHER" id="PTHR39188:SF3">
    <property type="entry name" value="STAGE IV SPORULATION PROTEIN FB"/>
    <property type="match status" value="1"/>
</dbReference>
<gene>
    <name evidence="14" type="ORF">FNH13_10945</name>
</gene>
<dbReference type="RefSeq" id="WP_143783452.1">
    <property type="nucleotide sequence ID" value="NZ_CP041616.1"/>
</dbReference>
<dbReference type="OrthoDB" id="9781963at2"/>
<dbReference type="GO" id="GO:0006508">
    <property type="term" value="P:proteolysis"/>
    <property type="evidence" value="ECO:0007669"/>
    <property type="project" value="UniProtKB-KW"/>
</dbReference>
<keyword evidence="9 12" id="KW-1133">Transmembrane helix</keyword>
<dbReference type="Proteomes" id="UP000315395">
    <property type="component" value="Chromosome"/>
</dbReference>
<keyword evidence="4" id="KW-0645">Protease</keyword>
<comment type="subcellular location">
    <subcellularLocation>
        <location evidence="2">Membrane</location>
        <topology evidence="2">Multi-pass membrane protein</topology>
    </subcellularLocation>
</comment>
<dbReference type="Pfam" id="PF02163">
    <property type="entry name" value="Peptidase_M50"/>
    <property type="match status" value="1"/>
</dbReference>
<evidence type="ECO:0000313" key="15">
    <source>
        <dbReference type="Proteomes" id="UP000315395"/>
    </source>
</evidence>
<evidence type="ECO:0000256" key="6">
    <source>
        <dbReference type="ARBA" id="ARBA00022723"/>
    </source>
</evidence>
<evidence type="ECO:0000256" key="9">
    <source>
        <dbReference type="ARBA" id="ARBA00022989"/>
    </source>
</evidence>
<name>A0A516GB83_9MICO</name>
<protein>
    <recommendedName>
        <fullName evidence="13">Peptidase M50 domain-containing protein</fullName>
    </recommendedName>
</protein>
<feature type="transmembrane region" description="Helical" evidence="12">
    <location>
        <begin position="21"/>
        <end position="42"/>
    </location>
</feature>
<dbReference type="PANTHER" id="PTHR39188">
    <property type="entry name" value="MEMBRANE-ASSOCIATED ZINC METALLOPROTEASE M50B"/>
    <property type="match status" value="1"/>
</dbReference>
<evidence type="ECO:0000256" key="3">
    <source>
        <dbReference type="ARBA" id="ARBA00007931"/>
    </source>
</evidence>
<proteinExistence type="inferred from homology"/>